<proteinExistence type="predicted"/>
<feature type="region of interest" description="Disordered" evidence="1">
    <location>
        <begin position="63"/>
        <end position="82"/>
    </location>
</feature>
<evidence type="ECO:0000313" key="2">
    <source>
        <dbReference type="EMBL" id="CAG6461583.1"/>
    </source>
</evidence>
<evidence type="ECO:0000256" key="1">
    <source>
        <dbReference type="SAM" id="MobiDB-lite"/>
    </source>
</evidence>
<reference evidence="2" key="1">
    <citation type="submission" date="2021-05" db="EMBL/GenBank/DDBJ databases">
        <authorList>
            <person name="Alioto T."/>
            <person name="Alioto T."/>
            <person name="Gomez Garrido J."/>
        </authorList>
    </citation>
    <scope>NUCLEOTIDE SEQUENCE</scope>
</reference>
<feature type="compositionally biased region" description="Basic and acidic residues" evidence="1">
    <location>
        <begin position="1"/>
        <end position="18"/>
    </location>
</feature>
<protein>
    <submittedName>
        <fullName evidence="2">(northern house mosquito) hypothetical protein</fullName>
    </submittedName>
</protein>
<dbReference type="EMBL" id="HBUE01043361">
    <property type="protein sequence ID" value="CAG6461583.1"/>
    <property type="molecule type" value="Transcribed_RNA"/>
</dbReference>
<feature type="region of interest" description="Disordered" evidence="1">
    <location>
        <begin position="1"/>
        <end position="33"/>
    </location>
</feature>
<dbReference type="AlphaFoldDB" id="A0A8D8ATV6"/>
<sequence length="139" mass="14962">MGQILEEPRNRLQGDDRRHGPHHAPATGPQRNLPVAAGCRLLLRRPQSGRAGLCRAVPPLRQRTIAGASRQPESGSDPTHSVPAAVLQRGHRPTVIAGGGFVHLGGQLRPGRCGVQSHLSVPAATVHDLSRARRRHRVQ</sequence>
<name>A0A8D8ATV6_CULPI</name>
<accession>A0A8D8ATV6</accession>
<organism evidence="2">
    <name type="scientific">Culex pipiens</name>
    <name type="common">House mosquito</name>
    <dbReference type="NCBI Taxonomy" id="7175"/>
    <lineage>
        <taxon>Eukaryota</taxon>
        <taxon>Metazoa</taxon>
        <taxon>Ecdysozoa</taxon>
        <taxon>Arthropoda</taxon>
        <taxon>Hexapoda</taxon>
        <taxon>Insecta</taxon>
        <taxon>Pterygota</taxon>
        <taxon>Neoptera</taxon>
        <taxon>Endopterygota</taxon>
        <taxon>Diptera</taxon>
        <taxon>Nematocera</taxon>
        <taxon>Culicoidea</taxon>
        <taxon>Culicidae</taxon>
        <taxon>Culicinae</taxon>
        <taxon>Culicini</taxon>
        <taxon>Culex</taxon>
        <taxon>Culex</taxon>
    </lineage>
</organism>